<proteinExistence type="predicted"/>
<dbReference type="Proteomes" id="UP000033615">
    <property type="component" value="Unassembled WGS sequence"/>
</dbReference>
<protein>
    <submittedName>
        <fullName evidence="1">Uncharacterized protein</fullName>
    </submittedName>
</protein>
<reference evidence="1" key="1">
    <citation type="submission" date="2016-12" db="EMBL/GenBank/DDBJ databases">
        <title>Genome sequence of Streptomyces antioxidans MUSC 164.</title>
        <authorList>
            <person name="Lee L.-H."/>
            <person name="Ser H.-L."/>
        </authorList>
    </citation>
    <scope>NUCLEOTIDE SEQUENCE [LARGE SCALE GENOMIC DNA]</scope>
    <source>
        <strain evidence="1">MUSC 164</strain>
    </source>
</reference>
<name>A0A1V4D3G3_9ACTN</name>
<accession>A0A1V4D3G3</accession>
<evidence type="ECO:0000313" key="2">
    <source>
        <dbReference type="Proteomes" id="UP000033615"/>
    </source>
</evidence>
<evidence type="ECO:0000313" key="1">
    <source>
        <dbReference type="EMBL" id="OPF78694.1"/>
    </source>
</evidence>
<keyword evidence="2" id="KW-1185">Reference proteome</keyword>
<organism evidence="1 2">
    <name type="scientific">Streptomyces antioxidans</name>
    <dbReference type="NCBI Taxonomy" id="1507734"/>
    <lineage>
        <taxon>Bacteria</taxon>
        <taxon>Bacillati</taxon>
        <taxon>Actinomycetota</taxon>
        <taxon>Actinomycetes</taxon>
        <taxon>Kitasatosporales</taxon>
        <taxon>Streptomycetaceae</taxon>
        <taxon>Streptomyces</taxon>
    </lineage>
</organism>
<gene>
    <name evidence="1" type="ORF">VT50_0218200</name>
</gene>
<sequence length="87" mass="9286">MPFDGPVPFGTSFTRAEPEVCQLSTVVVGHVERSPYLGDPSGLVRHGDAFAKVCEVALPPVDATVSPEAHDAKDSLGLIQRLLYPLL</sequence>
<dbReference type="EMBL" id="LAKD02000044">
    <property type="protein sequence ID" value="OPF78694.1"/>
    <property type="molecule type" value="Genomic_DNA"/>
</dbReference>
<dbReference type="AlphaFoldDB" id="A0A1V4D3G3"/>
<comment type="caution">
    <text evidence="1">The sequence shown here is derived from an EMBL/GenBank/DDBJ whole genome shotgun (WGS) entry which is preliminary data.</text>
</comment>